<evidence type="ECO:0000256" key="1">
    <source>
        <dbReference type="ARBA" id="ARBA00004196"/>
    </source>
</evidence>
<evidence type="ECO:0000313" key="8">
    <source>
        <dbReference type="Proteomes" id="UP000229916"/>
    </source>
</evidence>
<dbReference type="PANTHER" id="PTHR35936:SF17">
    <property type="entry name" value="ARGININE-BINDING EXTRACELLULAR PROTEIN ARTP"/>
    <property type="match status" value="1"/>
</dbReference>
<dbReference type="Gene3D" id="3.40.190.10">
    <property type="entry name" value="Periplasmic binding protein-like II"/>
    <property type="match status" value="2"/>
</dbReference>
<dbReference type="InterPro" id="IPR018313">
    <property type="entry name" value="SBP_3_CS"/>
</dbReference>
<dbReference type="SMART" id="SM00062">
    <property type="entry name" value="PBPb"/>
    <property type="match status" value="1"/>
</dbReference>
<comment type="subcellular location">
    <subcellularLocation>
        <location evidence="1">Cell envelope</location>
    </subcellularLocation>
</comment>
<evidence type="ECO:0000256" key="2">
    <source>
        <dbReference type="ARBA" id="ARBA00010333"/>
    </source>
</evidence>
<dbReference type="InterPro" id="IPR001320">
    <property type="entry name" value="Iontro_rcpt_C"/>
</dbReference>
<accession>A0A2M7ALJ2</accession>
<dbReference type="EMBL" id="PEWD01000088">
    <property type="protein sequence ID" value="PIU68253.1"/>
    <property type="molecule type" value="Genomic_DNA"/>
</dbReference>
<evidence type="ECO:0000259" key="6">
    <source>
        <dbReference type="SMART" id="SM00079"/>
    </source>
</evidence>
<dbReference type="Proteomes" id="UP000229916">
    <property type="component" value="Unassembled WGS sequence"/>
</dbReference>
<dbReference type="CDD" id="cd13624">
    <property type="entry name" value="PBP2_Arg_Lys_His"/>
    <property type="match status" value="1"/>
</dbReference>
<dbReference type="InterPro" id="IPR001638">
    <property type="entry name" value="Solute-binding_3/MltF_N"/>
</dbReference>
<feature type="domain" description="Ionotropic glutamate receptor C-terminal" evidence="6">
    <location>
        <begin position="45"/>
        <end position="261"/>
    </location>
</feature>
<dbReference type="GO" id="GO:0016020">
    <property type="term" value="C:membrane"/>
    <property type="evidence" value="ECO:0007669"/>
    <property type="project" value="InterPro"/>
</dbReference>
<dbReference type="GO" id="GO:0030313">
    <property type="term" value="C:cell envelope"/>
    <property type="evidence" value="ECO:0007669"/>
    <property type="project" value="UniProtKB-SubCell"/>
</dbReference>
<organism evidence="7 8">
    <name type="scientific">candidate division WWE3 bacterium CG06_land_8_20_14_3_00_42_16</name>
    <dbReference type="NCBI Taxonomy" id="1975083"/>
    <lineage>
        <taxon>Bacteria</taxon>
        <taxon>Katanobacteria</taxon>
    </lineage>
</organism>
<reference evidence="8" key="1">
    <citation type="submission" date="2017-09" db="EMBL/GenBank/DDBJ databases">
        <title>Depth-based differentiation of microbial function through sediment-hosted aquifers and enrichment of novel symbionts in the deep terrestrial subsurface.</title>
        <authorList>
            <person name="Probst A.J."/>
            <person name="Ladd B."/>
            <person name="Jarett J.K."/>
            <person name="Geller-Mcgrath D.E."/>
            <person name="Sieber C.M.K."/>
            <person name="Emerson J.B."/>
            <person name="Anantharaman K."/>
            <person name="Thomas B.C."/>
            <person name="Malmstrom R."/>
            <person name="Stieglmeier M."/>
            <person name="Klingl A."/>
            <person name="Woyke T."/>
            <person name="Ryan C.M."/>
            <person name="Banfield J.F."/>
        </authorList>
    </citation>
    <scope>NUCLEOTIDE SEQUENCE [LARGE SCALE GENOMIC DNA]</scope>
</reference>
<keyword evidence="3" id="KW-0732">Signal</keyword>
<evidence type="ECO:0000259" key="5">
    <source>
        <dbReference type="SMART" id="SM00062"/>
    </source>
</evidence>
<evidence type="ECO:0000256" key="4">
    <source>
        <dbReference type="RuleBase" id="RU003744"/>
    </source>
</evidence>
<dbReference type="AlphaFoldDB" id="A0A2M7ALJ2"/>
<dbReference type="SUPFAM" id="SSF53850">
    <property type="entry name" value="Periplasmic binding protein-like II"/>
    <property type="match status" value="1"/>
</dbReference>
<dbReference type="GO" id="GO:0015276">
    <property type="term" value="F:ligand-gated monoatomic ion channel activity"/>
    <property type="evidence" value="ECO:0007669"/>
    <property type="project" value="InterPro"/>
</dbReference>
<gene>
    <name evidence="7" type="ORF">COS81_04660</name>
</gene>
<dbReference type="Pfam" id="PF00497">
    <property type="entry name" value="SBP_bac_3"/>
    <property type="match status" value="1"/>
</dbReference>
<comment type="similarity">
    <text evidence="2 4">Belongs to the bacterial solute-binding protein 3 family.</text>
</comment>
<evidence type="ECO:0000256" key="3">
    <source>
        <dbReference type="ARBA" id="ARBA00022729"/>
    </source>
</evidence>
<dbReference type="SMART" id="SM00079">
    <property type="entry name" value="PBPe"/>
    <property type="match status" value="1"/>
</dbReference>
<comment type="caution">
    <text evidence="7">The sequence shown here is derived from an EMBL/GenBank/DDBJ whole genome shotgun (WGS) entry which is preliminary data.</text>
</comment>
<feature type="domain" description="Solute-binding protein family 3/N-terminal" evidence="5">
    <location>
        <begin position="45"/>
        <end position="261"/>
    </location>
</feature>
<protein>
    <submittedName>
        <fullName evidence="7">Basic amino acid ABC transporter substrate-binding protein</fullName>
    </submittedName>
</protein>
<sequence length="261" mass="28882">MKKVLLVFTILIVSAIAVGAYFYLKSPSQEEVSDPTLLRIKEAGKITVGAEATYPPMESIDEKGEMIGFDMDLAKEIAADLDVSVEFVNIPWDDIFTSLVEGKVDMLISSVTILPERTKDMAFSDPYFNAGQVIIVTEDNQDIKGPGDLQGKKVGLQKGTTSEFEILNYLDEDSIVDYDNYAPAPDDLKAGKIDAIIIDYPAGLGILKNHTGVKLVGNPFTQEFYGVAVQKTDQVLLTEINKTIRDLKQSGQFKELEQKWF</sequence>
<dbReference type="PANTHER" id="PTHR35936">
    <property type="entry name" value="MEMBRANE-BOUND LYTIC MUREIN TRANSGLYCOSYLASE F"/>
    <property type="match status" value="1"/>
</dbReference>
<evidence type="ECO:0000313" key="7">
    <source>
        <dbReference type="EMBL" id="PIU68253.1"/>
    </source>
</evidence>
<proteinExistence type="inferred from homology"/>
<dbReference type="PROSITE" id="PS01039">
    <property type="entry name" value="SBP_BACTERIAL_3"/>
    <property type="match status" value="1"/>
</dbReference>
<name>A0A2M7ALJ2_UNCKA</name>